<dbReference type="InterPro" id="IPR015422">
    <property type="entry name" value="PyrdxlP-dep_Trfase_small"/>
</dbReference>
<dbReference type="GO" id="GO:0030170">
    <property type="term" value="F:pyridoxal phosphate binding"/>
    <property type="evidence" value="ECO:0007669"/>
    <property type="project" value="InterPro"/>
</dbReference>
<dbReference type="Pfam" id="PF00155">
    <property type="entry name" value="Aminotran_1_2"/>
    <property type="match status" value="1"/>
</dbReference>
<dbReference type="InterPro" id="IPR004839">
    <property type="entry name" value="Aminotransferase_I/II_large"/>
</dbReference>
<dbReference type="Proteomes" id="UP000275401">
    <property type="component" value="Unassembled WGS sequence"/>
</dbReference>
<keyword evidence="3" id="KW-1185">Reference proteome</keyword>
<accession>A0A3M8UFU0</accession>
<keyword evidence="2" id="KW-0032">Aminotransferase</keyword>
<dbReference type="GO" id="GO:0008483">
    <property type="term" value="F:transaminase activity"/>
    <property type="evidence" value="ECO:0007669"/>
    <property type="project" value="UniProtKB-KW"/>
</dbReference>
<keyword evidence="2" id="KW-0808">Transferase</keyword>
<feature type="domain" description="Aminotransferase class I/classII large" evidence="1">
    <location>
        <begin position="8"/>
        <end position="99"/>
    </location>
</feature>
<evidence type="ECO:0000259" key="1">
    <source>
        <dbReference type="Pfam" id="PF00155"/>
    </source>
</evidence>
<name>A0A3M8UFU0_9ACTN</name>
<evidence type="ECO:0000313" key="2">
    <source>
        <dbReference type="EMBL" id="RNG04306.1"/>
    </source>
</evidence>
<reference evidence="2 3" key="1">
    <citation type="submission" date="2018-11" db="EMBL/GenBank/DDBJ databases">
        <title>The Potential of Streptomyces as Biocontrol Agents against the Tomato grey mould, Botrytis cinerea (Gray mold) Frontiers in Microbiology.</title>
        <authorList>
            <person name="Li D."/>
        </authorList>
    </citation>
    <scope>NUCLEOTIDE SEQUENCE [LARGE SCALE GENOMIC DNA]</scope>
    <source>
        <strain evidence="2 3">NEAU-LD23</strain>
    </source>
</reference>
<dbReference type="AlphaFoldDB" id="A0A3M8UFU0"/>
<dbReference type="RefSeq" id="WP_123106006.1">
    <property type="nucleotide sequence ID" value="NZ_RIBZ01000635.1"/>
</dbReference>
<gene>
    <name evidence="2" type="ORF">EEJ42_34255</name>
</gene>
<organism evidence="2 3">
    <name type="scientific">Streptomyces botrytidirepellens</name>
    <dbReference type="NCBI Taxonomy" id="2486417"/>
    <lineage>
        <taxon>Bacteria</taxon>
        <taxon>Bacillati</taxon>
        <taxon>Actinomycetota</taxon>
        <taxon>Actinomycetes</taxon>
        <taxon>Kitasatosporales</taxon>
        <taxon>Streptomycetaceae</taxon>
        <taxon>Streptomyces</taxon>
    </lineage>
</organism>
<proteinExistence type="predicted"/>
<protein>
    <submittedName>
        <fullName evidence="2">Aminotransferase class I/II-fold pyridoxal phosphate-dependent enzyme</fullName>
    </submittedName>
</protein>
<evidence type="ECO:0000313" key="3">
    <source>
        <dbReference type="Proteomes" id="UP000275401"/>
    </source>
</evidence>
<comment type="caution">
    <text evidence="2">The sequence shown here is derived from an EMBL/GenBank/DDBJ whole genome shotgun (WGS) entry which is preliminary data.</text>
</comment>
<dbReference type="EMBL" id="RIBZ01000635">
    <property type="protein sequence ID" value="RNG04306.1"/>
    <property type="molecule type" value="Genomic_DNA"/>
</dbReference>
<feature type="non-terminal residue" evidence="2">
    <location>
        <position position="1"/>
    </location>
</feature>
<dbReference type="InterPro" id="IPR015424">
    <property type="entry name" value="PyrdxlP-dep_Trfase"/>
</dbReference>
<dbReference type="Gene3D" id="3.90.1150.10">
    <property type="entry name" value="Aspartate Aminotransferase, domain 1"/>
    <property type="match status" value="1"/>
</dbReference>
<dbReference type="SUPFAM" id="SSF53383">
    <property type="entry name" value="PLP-dependent transferases"/>
    <property type="match status" value="1"/>
</dbReference>
<sequence>LRLLSREPERAARARTVAARLHARLTAAGLTAARPDASVVSVRAPSPEQAVRWAADCRAAGLVVGCFRPPSVPDGISRVRLTARADLTDQQVEEAADVIVGTAPAA</sequence>